<evidence type="ECO:0000313" key="3">
    <source>
        <dbReference type="EMBL" id="ESP05090.1"/>
    </source>
</evidence>
<organism evidence="3 4">
    <name type="scientific">Lottia gigantea</name>
    <name type="common">Giant owl limpet</name>
    <dbReference type="NCBI Taxonomy" id="225164"/>
    <lineage>
        <taxon>Eukaryota</taxon>
        <taxon>Metazoa</taxon>
        <taxon>Spiralia</taxon>
        <taxon>Lophotrochozoa</taxon>
        <taxon>Mollusca</taxon>
        <taxon>Gastropoda</taxon>
        <taxon>Patellogastropoda</taxon>
        <taxon>Lottioidea</taxon>
        <taxon>Lottiidae</taxon>
        <taxon>Lottia</taxon>
    </lineage>
</organism>
<feature type="compositionally biased region" description="Polar residues" evidence="2">
    <location>
        <begin position="104"/>
        <end position="148"/>
    </location>
</feature>
<sequence length="251" mass="27667">MKHSKSDHSGIGQGSGKSRLLGKTYLSKSHENLSSHQKKKLSTVMEQPSVSKSKGTTKLSDSSKSVDKNKENVALKEKEKGSGRSKPNKPATLPTPGQIPLRKASSTQSIDKTSLGGSSTISCPTKTQPMNTSNKTLSIKRAQSTQNVSKDKLTRKRTSAPADVMAYNAELLANFEKEKKLQEARISELIQKAEGRKAEIERLKYENKRLKEQIPSVAVKDELELLRNQNKNLSDRLTELGIPIEQITDAE</sequence>
<evidence type="ECO:0000256" key="2">
    <source>
        <dbReference type="SAM" id="MobiDB-lite"/>
    </source>
</evidence>
<dbReference type="GeneID" id="20229739"/>
<dbReference type="Proteomes" id="UP000030746">
    <property type="component" value="Unassembled WGS sequence"/>
</dbReference>
<dbReference type="HOGENOM" id="CLU_1109329_0_0_1"/>
<dbReference type="CTD" id="20229739"/>
<dbReference type="OrthoDB" id="6158657at2759"/>
<feature type="coiled-coil region" evidence="1">
    <location>
        <begin position="172"/>
        <end position="236"/>
    </location>
</feature>
<evidence type="ECO:0000256" key="1">
    <source>
        <dbReference type="SAM" id="Coils"/>
    </source>
</evidence>
<evidence type="ECO:0008006" key="5">
    <source>
        <dbReference type="Google" id="ProtNLM"/>
    </source>
</evidence>
<dbReference type="EMBL" id="KB199650">
    <property type="protein sequence ID" value="ESP05090.1"/>
    <property type="molecule type" value="Genomic_DNA"/>
</dbReference>
<evidence type="ECO:0000313" key="4">
    <source>
        <dbReference type="Proteomes" id="UP000030746"/>
    </source>
</evidence>
<dbReference type="AlphaFoldDB" id="V4CRF9"/>
<keyword evidence="4" id="KW-1185">Reference proteome</keyword>
<name>V4CRF9_LOTGI</name>
<gene>
    <name evidence="3" type="ORF">LOTGIDRAFT_103360</name>
</gene>
<keyword evidence="1" id="KW-0175">Coiled coil</keyword>
<dbReference type="KEGG" id="lgi:LOTGIDRAFT_103360"/>
<proteinExistence type="predicted"/>
<feature type="compositionally biased region" description="Basic and acidic residues" evidence="2">
    <location>
        <begin position="64"/>
        <end position="82"/>
    </location>
</feature>
<dbReference type="RefSeq" id="XP_009043635.1">
    <property type="nucleotide sequence ID" value="XM_009045387.1"/>
</dbReference>
<protein>
    <recommendedName>
        <fullName evidence="5">cGMP-dependent protein kinase interacting domain-containing protein</fullName>
    </recommendedName>
</protein>
<accession>V4CRF9</accession>
<feature type="region of interest" description="Disordered" evidence="2">
    <location>
        <begin position="1"/>
        <end position="159"/>
    </location>
</feature>
<feature type="compositionally biased region" description="Polar residues" evidence="2">
    <location>
        <begin position="44"/>
        <end position="63"/>
    </location>
</feature>
<feature type="non-terminal residue" evidence="3">
    <location>
        <position position="251"/>
    </location>
</feature>
<reference evidence="3 4" key="1">
    <citation type="journal article" date="2013" name="Nature">
        <title>Insights into bilaterian evolution from three spiralian genomes.</title>
        <authorList>
            <person name="Simakov O."/>
            <person name="Marletaz F."/>
            <person name="Cho S.J."/>
            <person name="Edsinger-Gonzales E."/>
            <person name="Havlak P."/>
            <person name="Hellsten U."/>
            <person name="Kuo D.H."/>
            <person name="Larsson T."/>
            <person name="Lv J."/>
            <person name="Arendt D."/>
            <person name="Savage R."/>
            <person name="Osoegawa K."/>
            <person name="de Jong P."/>
            <person name="Grimwood J."/>
            <person name="Chapman J.A."/>
            <person name="Shapiro H."/>
            <person name="Aerts A."/>
            <person name="Otillar R.P."/>
            <person name="Terry A.Y."/>
            <person name="Boore J.L."/>
            <person name="Grigoriev I.V."/>
            <person name="Lindberg D.R."/>
            <person name="Seaver E.C."/>
            <person name="Weisblat D.A."/>
            <person name="Putnam N.H."/>
            <person name="Rokhsar D.S."/>
        </authorList>
    </citation>
    <scope>NUCLEOTIDE SEQUENCE [LARGE SCALE GENOMIC DNA]</scope>
</reference>